<accession>A0A7K3M696</accession>
<gene>
    <name evidence="3" type="ORF">F7O44_12820</name>
</gene>
<evidence type="ECO:0000313" key="3">
    <source>
        <dbReference type="EMBL" id="NDL57958.1"/>
    </source>
</evidence>
<dbReference type="Gene3D" id="3.30.70.1880">
    <property type="entry name" value="Protein of unknown function DUF881"/>
    <property type="match status" value="1"/>
</dbReference>
<feature type="coiled-coil region" evidence="2">
    <location>
        <begin position="50"/>
        <end position="77"/>
    </location>
</feature>
<name>A0A7K3M696_9ACTN</name>
<comment type="caution">
    <text evidence="3">The sequence shown here is derived from an EMBL/GenBank/DDBJ whole genome shotgun (WGS) entry which is preliminary data.</text>
</comment>
<dbReference type="GO" id="GO:0005886">
    <property type="term" value="C:plasma membrane"/>
    <property type="evidence" value="ECO:0007669"/>
    <property type="project" value="TreeGrafter"/>
</dbReference>
<keyword evidence="2" id="KW-0175">Coiled coil</keyword>
<dbReference type="RefSeq" id="WP_162450661.1">
    <property type="nucleotide sequence ID" value="NZ_WLZY01000004.1"/>
</dbReference>
<dbReference type="Pfam" id="PF05949">
    <property type="entry name" value="DUF881"/>
    <property type="match status" value="1"/>
</dbReference>
<evidence type="ECO:0000256" key="1">
    <source>
        <dbReference type="ARBA" id="ARBA00009108"/>
    </source>
</evidence>
<sequence>MPERTATARGWKIAAPLVLAMCGILLVISAKTSGGTDLRGSDLLEMPELVRAEERRVQQLAAQADELQAEVDSLTESRADDDTRRVQEQVEALRPAAGMTPVEGPGLTVTLDDAPRPVERQELAPNTHIEDYIVHQQDLEAVMNALWAGGAEALMVMDQRIGYTSTVRCVGSFLFLEGRQYSPPYKISAIGDPEALQAALDQSDAVSWFRSASDALGLGYGVELAETITMPAYETALTTGSRL</sequence>
<protein>
    <submittedName>
        <fullName evidence="3">DUF881 domain-containing protein</fullName>
    </submittedName>
</protein>
<proteinExistence type="inferred from homology"/>
<keyword evidence="4" id="KW-1185">Reference proteome</keyword>
<dbReference type="AlphaFoldDB" id="A0A7K3M696"/>
<dbReference type="EMBL" id="WLZY01000004">
    <property type="protein sequence ID" value="NDL57958.1"/>
    <property type="molecule type" value="Genomic_DNA"/>
</dbReference>
<evidence type="ECO:0000313" key="4">
    <source>
        <dbReference type="Proteomes" id="UP000460435"/>
    </source>
</evidence>
<reference evidence="3 4" key="1">
    <citation type="submission" date="2019-11" db="EMBL/GenBank/DDBJ databases">
        <authorList>
            <person name="Li X.-J."/>
            <person name="Feng X.-M."/>
        </authorList>
    </citation>
    <scope>NUCLEOTIDE SEQUENCE [LARGE SCALE GENOMIC DNA]</scope>
    <source>
        <strain evidence="3 4">XMNu-373</strain>
    </source>
</reference>
<evidence type="ECO:0000256" key="2">
    <source>
        <dbReference type="SAM" id="Coils"/>
    </source>
</evidence>
<dbReference type="InterPro" id="IPR010273">
    <property type="entry name" value="DUF881"/>
</dbReference>
<dbReference type="PANTHER" id="PTHR37313">
    <property type="entry name" value="UPF0749 PROTEIN RV1825"/>
    <property type="match status" value="1"/>
</dbReference>
<comment type="similarity">
    <text evidence="1">Belongs to the UPF0749 family.</text>
</comment>
<dbReference type="Proteomes" id="UP000460435">
    <property type="component" value="Unassembled WGS sequence"/>
</dbReference>
<dbReference type="PANTHER" id="PTHR37313:SF4">
    <property type="entry name" value="CONSERVED MEMBRANE PROTEIN-RELATED"/>
    <property type="match status" value="1"/>
</dbReference>
<organism evidence="3 4">
    <name type="scientific">Phytoactinopolyspora mesophila</name>
    <dbReference type="NCBI Taxonomy" id="2650750"/>
    <lineage>
        <taxon>Bacteria</taxon>
        <taxon>Bacillati</taxon>
        <taxon>Actinomycetota</taxon>
        <taxon>Actinomycetes</taxon>
        <taxon>Jiangellales</taxon>
        <taxon>Jiangellaceae</taxon>
        <taxon>Phytoactinopolyspora</taxon>
    </lineage>
</organism>